<dbReference type="Pfam" id="PF00126">
    <property type="entry name" value="HTH_1"/>
    <property type="match status" value="1"/>
</dbReference>
<feature type="domain" description="HTH lysR-type" evidence="5">
    <location>
        <begin position="2"/>
        <end position="59"/>
    </location>
</feature>
<dbReference type="SUPFAM" id="SSF46785">
    <property type="entry name" value="Winged helix' DNA-binding domain"/>
    <property type="match status" value="1"/>
</dbReference>
<dbReference type="GO" id="GO:0000976">
    <property type="term" value="F:transcription cis-regulatory region binding"/>
    <property type="evidence" value="ECO:0007669"/>
    <property type="project" value="TreeGrafter"/>
</dbReference>
<dbReference type="CDD" id="cd00090">
    <property type="entry name" value="HTH_ARSR"/>
    <property type="match status" value="1"/>
</dbReference>
<dbReference type="PANTHER" id="PTHR30126">
    <property type="entry name" value="HTH-TYPE TRANSCRIPTIONAL REGULATOR"/>
    <property type="match status" value="1"/>
</dbReference>
<dbReference type="SUPFAM" id="SSF53850">
    <property type="entry name" value="Periplasmic binding protein-like II"/>
    <property type="match status" value="1"/>
</dbReference>
<dbReference type="Pfam" id="PF03466">
    <property type="entry name" value="LysR_substrate"/>
    <property type="match status" value="1"/>
</dbReference>
<gene>
    <name evidence="6" type="ORF">RN606_06675</name>
</gene>
<organism evidence="6 7">
    <name type="scientific">Demequina capsici</name>
    <dbReference type="NCBI Taxonomy" id="3075620"/>
    <lineage>
        <taxon>Bacteria</taxon>
        <taxon>Bacillati</taxon>
        <taxon>Actinomycetota</taxon>
        <taxon>Actinomycetes</taxon>
        <taxon>Micrococcales</taxon>
        <taxon>Demequinaceae</taxon>
        <taxon>Demequina</taxon>
    </lineage>
</organism>
<dbReference type="EMBL" id="CP134879">
    <property type="protein sequence ID" value="WNM25828.1"/>
    <property type="molecule type" value="Genomic_DNA"/>
</dbReference>
<dbReference type="PROSITE" id="PS50931">
    <property type="entry name" value="HTH_LYSR"/>
    <property type="match status" value="1"/>
</dbReference>
<evidence type="ECO:0000256" key="4">
    <source>
        <dbReference type="ARBA" id="ARBA00023163"/>
    </source>
</evidence>
<dbReference type="InterPro" id="IPR011991">
    <property type="entry name" value="ArsR-like_HTH"/>
</dbReference>
<evidence type="ECO:0000259" key="5">
    <source>
        <dbReference type="PROSITE" id="PS50931"/>
    </source>
</evidence>
<dbReference type="PANTHER" id="PTHR30126:SF94">
    <property type="entry name" value="LYSR FAMILY TRANSCRIPTIONAL REGULATOR"/>
    <property type="match status" value="1"/>
</dbReference>
<evidence type="ECO:0000313" key="6">
    <source>
        <dbReference type="EMBL" id="WNM25828.1"/>
    </source>
</evidence>
<dbReference type="Proteomes" id="UP001304125">
    <property type="component" value="Chromosome"/>
</dbReference>
<reference evidence="6 7" key="1">
    <citation type="submission" date="2023-09" db="EMBL/GenBank/DDBJ databases">
        <title>Demequina sp. a novel bacteria isolated from Capsicum annuum.</title>
        <authorList>
            <person name="Humaira Z."/>
            <person name="Lee J."/>
            <person name="Cho D."/>
        </authorList>
    </citation>
    <scope>NUCLEOTIDE SEQUENCE [LARGE SCALE GENOMIC DNA]</scope>
    <source>
        <strain evidence="6 7">OYTSA14</strain>
    </source>
</reference>
<dbReference type="AlphaFoldDB" id="A0AA96J9B9"/>
<proteinExistence type="inferred from homology"/>
<evidence type="ECO:0000256" key="3">
    <source>
        <dbReference type="ARBA" id="ARBA00023125"/>
    </source>
</evidence>
<dbReference type="InterPro" id="IPR036390">
    <property type="entry name" value="WH_DNA-bd_sf"/>
</dbReference>
<keyword evidence="7" id="KW-1185">Reference proteome</keyword>
<evidence type="ECO:0000313" key="7">
    <source>
        <dbReference type="Proteomes" id="UP001304125"/>
    </source>
</evidence>
<protein>
    <submittedName>
        <fullName evidence="6">LysR family transcriptional regulator</fullName>
    </submittedName>
</protein>
<dbReference type="InterPro" id="IPR036388">
    <property type="entry name" value="WH-like_DNA-bd_sf"/>
</dbReference>
<name>A0AA96J9B9_9MICO</name>
<dbReference type="RefSeq" id="WP_313501365.1">
    <property type="nucleotide sequence ID" value="NZ_CP134879.1"/>
</dbReference>
<evidence type="ECO:0000256" key="1">
    <source>
        <dbReference type="ARBA" id="ARBA00009437"/>
    </source>
</evidence>
<evidence type="ECO:0000256" key="2">
    <source>
        <dbReference type="ARBA" id="ARBA00023015"/>
    </source>
</evidence>
<comment type="similarity">
    <text evidence="1">Belongs to the LysR transcriptional regulatory family.</text>
</comment>
<dbReference type="GO" id="GO:0003700">
    <property type="term" value="F:DNA-binding transcription factor activity"/>
    <property type="evidence" value="ECO:0007669"/>
    <property type="project" value="InterPro"/>
</dbReference>
<dbReference type="InterPro" id="IPR000847">
    <property type="entry name" value="LysR_HTH_N"/>
</dbReference>
<dbReference type="Gene3D" id="1.10.10.10">
    <property type="entry name" value="Winged helix-like DNA-binding domain superfamily/Winged helix DNA-binding domain"/>
    <property type="match status" value="1"/>
</dbReference>
<keyword evidence="4" id="KW-0804">Transcription</keyword>
<sequence>MLDLTRLAMLREFDRRGTVAGAAEAMGYTPSAVSQQLAALEREAGVALTTRAGRRLRLTPAGTRLVLRADELLKVMEHAEAELHADEGTPSGTVRLAVFQSAALTLVPPALRSLAISHPGVRVLVTQSEPGAALADTWARDFDLVIAEEYPHHSAPHYPDMVRRPLMRDEIRLCVGGRWSEATALLEVADAPWVMEPRGTATRHFAEQACRLSGFEPDVRFESADLQAHAAYIEAGLAVGLLPGLMWSRGTASLAARALAPAAHRAVFTAARAVSAADPSVLAVTGALEQAADAVEAARPHGLTAEASRSQG</sequence>
<keyword evidence="3" id="KW-0238">DNA-binding</keyword>
<keyword evidence="2" id="KW-0805">Transcription regulation</keyword>
<dbReference type="InterPro" id="IPR005119">
    <property type="entry name" value="LysR_subst-bd"/>
</dbReference>
<accession>A0AA96J9B9</accession>
<dbReference type="Gene3D" id="3.40.190.10">
    <property type="entry name" value="Periplasmic binding protein-like II"/>
    <property type="match status" value="2"/>
</dbReference>